<organism evidence="2 3">
    <name type="scientific">Caenorhabditis briggsae</name>
    <dbReference type="NCBI Taxonomy" id="6238"/>
    <lineage>
        <taxon>Eukaryota</taxon>
        <taxon>Metazoa</taxon>
        <taxon>Ecdysozoa</taxon>
        <taxon>Nematoda</taxon>
        <taxon>Chromadorea</taxon>
        <taxon>Rhabditida</taxon>
        <taxon>Rhabditina</taxon>
        <taxon>Rhabditomorpha</taxon>
        <taxon>Rhabditoidea</taxon>
        <taxon>Rhabditidae</taxon>
        <taxon>Peloderinae</taxon>
        <taxon>Caenorhabditis</taxon>
    </lineage>
</organism>
<keyword evidence="3" id="KW-1185">Reference proteome</keyword>
<proteinExistence type="predicted"/>
<dbReference type="KEGG" id="cbr:CBG_26544"/>
<name>B6IIX5_CAEBR</name>
<dbReference type="WormBase" id="CBG26544">
    <property type="protein sequence ID" value="CBP48459"/>
    <property type="gene ID" value="WBGene00087958"/>
</dbReference>
<dbReference type="RefSeq" id="XP_045099416.1">
    <property type="nucleotide sequence ID" value="XM_045236413.1"/>
</dbReference>
<dbReference type="CTD" id="68918022"/>
<accession>B6IIX5</accession>
<evidence type="ECO:0000256" key="1">
    <source>
        <dbReference type="SAM" id="MobiDB-lite"/>
    </source>
</evidence>
<dbReference type="InParanoid" id="B6IIX5"/>
<evidence type="ECO:0000313" key="3">
    <source>
        <dbReference type="Proteomes" id="UP000008549"/>
    </source>
</evidence>
<gene>
    <name evidence="2 4" type="ORF">CBG26544</name>
    <name evidence="2" type="ORF">CBG_26544</name>
</gene>
<dbReference type="AlphaFoldDB" id="B6IIX5"/>
<feature type="region of interest" description="Disordered" evidence="1">
    <location>
        <begin position="1"/>
        <end position="29"/>
    </location>
</feature>
<dbReference type="HOGENOM" id="CLU_1769731_0_0_1"/>
<protein>
    <submittedName>
        <fullName evidence="2">Protein CBG26544</fullName>
    </submittedName>
</protein>
<reference evidence="2 3" key="1">
    <citation type="journal article" date="2003" name="PLoS Biol.">
        <title>The genome sequence of Caenorhabditis briggsae: a platform for comparative genomics.</title>
        <authorList>
            <person name="Stein L.D."/>
            <person name="Bao Z."/>
            <person name="Blasiar D."/>
            <person name="Blumenthal T."/>
            <person name="Brent M.R."/>
            <person name="Chen N."/>
            <person name="Chinwalla A."/>
            <person name="Clarke L."/>
            <person name="Clee C."/>
            <person name="Coghlan A."/>
            <person name="Coulson A."/>
            <person name="D'Eustachio P."/>
            <person name="Fitch D.H."/>
            <person name="Fulton L.A."/>
            <person name="Fulton R.E."/>
            <person name="Griffiths-Jones S."/>
            <person name="Harris T.W."/>
            <person name="Hillier L.W."/>
            <person name="Kamath R."/>
            <person name="Kuwabara P.E."/>
            <person name="Mardis E.R."/>
            <person name="Marra M.A."/>
            <person name="Miner T.L."/>
            <person name="Minx P."/>
            <person name="Mullikin J.C."/>
            <person name="Plumb R.W."/>
            <person name="Rogers J."/>
            <person name="Schein J.E."/>
            <person name="Sohrmann M."/>
            <person name="Spieth J."/>
            <person name="Stajich J.E."/>
            <person name="Wei C."/>
            <person name="Willey D."/>
            <person name="Wilson R.K."/>
            <person name="Durbin R."/>
            <person name="Waterston R.H."/>
        </authorList>
    </citation>
    <scope>NUCLEOTIDE SEQUENCE [LARGE SCALE GENOMIC DNA]</scope>
    <source>
        <strain evidence="2 3">AF16</strain>
    </source>
</reference>
<sequence length="147" mass="16924">MRNAQKLLDPRHLLPGATQQTPRAHSFQSPTAWTTAAPSMSHQLCRIHPQKPRSYSINVIPSRYNPAKAKVKTWTAAVLWMSHQLRRLKTPKRMDQKKRARRASTTGRNVEITGTCLSAVESKSIRGVSKDLEMEEKHIRMWMERRA</sequence>
<evidence type="ECO:0000313" key="4">
    <source>
        <dbReference type="WormBase" id="CBG26544"/>
    </source>
</evidence>
<evidence type="ECO:0000313" key="2">
    <source>
        <dbReference type="EMBL" id="CAR99855.1"/>
    </source>
</evidence>
<reference evidence="2 3" key="2">
    <citation type="journal article" date="2011" name="PLoS Genet.">
        <title>Caenorhabditis briggsae recombinant inbred line genotypes reveal inter-strain incompatibility and the evolution of recombination.</title>
        <authorList>
            <person name="Ross J.A."/>
            <person name="Koboldt D.C."/>
            <person name="Staisch J.E."/>
            <person name="Chamberlin H.M."/>
            <person name="Gupta B.P."/>
            <person name="Miller R.D."/>
            <person name="Baird S.E."/>
            <person name="Haag E.S."/>
        </authorList>
    </citation>
    <scope>NUCLEOTIDE SEQUENCE [LARGE SCALE GENOMIC DNA]</scope>
    <source>
        <strain evidence="2 3">AF16</strain>
    </source>
</reference>
<dbReference type="GeneID" id="68918022"/>
<dbReference type="Proteomes" id="UP000008549">
    <property type="component" value="Unassembled WGS sequence"/>
</dbReference>
<dbReference type="EMBL" id="HE600980">
    <property type="protein sequence ID" value="CAR99855.1"/>
    <property type="molecule type" value="Genomic_DNA"/>
</dbReference>
<feature type="compositionally biased region" description="Polar residues" evidence="1">
    <location>
        <begin position="17"/>
        <end position="29"/>
    </location>
</feature>